<protein>
    <submittedName>
        <fullName evidence="2">Ion-translocating oxidoreductase complex subunit B</fullName>
    </submittedName>
</protein>
<dbReference type="Proteomes" id="UP000830375">
    <property type="component" value="Unassembled WGS sequence"/>
</dbReference>
<feature type="compositionally biased region" description="Basic and acidic residues" evidence="1">
    <location>
        <begin position="168"/>
        <end position="184"/>
    </location>
</feature>
<keyword evidence="3" id="KW-1185">Reference proteome</keyword>
<feature type="compositionally biased region" description="Low complexity" evidence="1">
    <location>
        <begin position="188"/>
        <end position="198"/>
    </location>
</feature>
<sequence length="338" mass="35711">MGNENATKTVLGCDSSLPSQKARPRAAETEGGMEGDLGGRQKSGCGMVTRDSEEVAERQGGLPREGLRTESRVETMEGGAMEETGGARVDKTEGGAGRDLEQEERGVTQAAAMIATHGGADRGRSHGGGRADDSGGQQMAAEPEAESRQTRVTLRIWMAKVEPGIWKDAVRSQRGDRRDLKQEEPGLTTAAAMMATHGGADRGRSHGGGRADDSRGLADSGGTRDVELTSQGDAEYPEGQGRAGDLEGHEDWSPEVADGQRLNKVEPEGQGNLTELVDWSGVDEGEEEARSHGGAAESETRDLPAMTPKETGRPTAIPPHLCMWWAQADAPRSGVMAE</sequence>
<name>A0ABQ8LWN2_LABRO</name>
<organism evidence="2 3">
    <name type="scientific">Labeo rohita</name>
    <name type="common">Indian major carp</name>
    <name type="synonym">Cyprinus rohita</name>
    <dbReference type="NCBI Taxonomy" id="84645"/>
    <lineage>
        <taxon>Eukaryota</taxon>
        <taxon>Metazoa</taxon>
        <taxon>Chordata</taxon>
        <taxon>Craniata</taxon>
        <taxon>Vertebrata</taxon>
        <taxon>Euteleostomi</taxon>
        <taxon>Actinopterygii</taxon>
        <taxon>Neopterygii</taxon>
        <taxon>Teleostei</taxon>
        <taxon>Ostariophysi</taxon>
        <taxon>Cypriniformes</taxon>
        <taxon>Cyprinidae</taxon>
        <taxon>Labeoninae</taxon>
        <taxon>Labeonini</taxon>
        <taxon>Labeo</taxon>
    </lineage>
</organism>
<dbReference type="EMBL" id="JACTAM010000016">
    <property type="protein sequence ID" value="KAI2655027.1"/>
    <property type="molecule type" value="Genomic_DNA"/>
</dbReference>
<feature type="compositionally biased region" description="Basic and acidic residues" evidence="1">
    <location>
        <begin position="65"/>
        <end position="75"/>
    </location>
</feature>
<feature type="compositionally biased region" description="Basic and acidic residues" evidence="1">
    <location>
        <begin position="119"/>
        <end position="133"/>
    </location>
</feature>
<accession>A0ABQ8LWN2</accession>
<evidence type="ECO:0000313" key="3">
    <source>
        <dbReference type="Proteomes" id="UP000830375"/>
    </source>
</evidence>
<feature type="compositionally biased region" description="Basic and acidic residues" evidence="1">
    <location>
        <begin position="88"/>
        <end position="106"/>
    </location>
</feature>
<evidence type="ECO:0000313" key="2">
    <source>
        <dbReference type="EMBL" id="KAI2655027.1"/>
    </source>
</evidence>
<proteinExistence type="predicted"/>
<feature type="compositionally biased region" description="Low complexity" evidence="1">
    <location>
        <begin position="76"/>
        <end position="87"/>
    </location>
</feature>
<reference evidence="2 3" key="1">
    <citation type="submission" date="2022-01" db="EMBL/GenBank/DDBJ databases">
        <title>A high-quality chromosome-level genome assembly of rohu carp, Labeo rohita.</title>
        <authorList>
            <person name="Arick M.A. II"/>
            <person name="Hsu C.-Y."/>
            <person name="Magbanua Z."/>
            <person name="Pechanova O."/>
            <person name="Grover C."/>
            <person name="Miller E."/>
            <person name="Thrash A."/>
            <person name="Ezzel L."/>
            <person name="Alam S."/>
            <person name="Benzie J."/>
            <person name="Hamilton M."/>
            <person name="Karsi A."/>
            <person name="Lawrence M.L."/>
            <person name="Peterson D.G."/>
        </authorList>
    </citation>
    <scope>NUCLEOTIDE SEQUENCE [LARGE SCALE GENOMIC DNA]</scope>
    <source>
        <strain evidence="3">BAU-BD-2019</strain>
        <tissue evidence="2">Blood</tissue>
    </source>
</reference>
<feature type="compositionally biased region" description="Basic and acidic residues" evidence="1">
    <location>
        <begin position="199"/>
        <end position="227"/>
    </location>
</feature>
<feature type="region of interest" description="Disordered" evidence="1">
    <location>
        <begin position="1"/>
        <end position="151"/>
    </location>
</feature>
<comment type="caution">
    <text evidence="2">The sequence shown here is derived from an EMBL/GenBank/DDBJ whole genome shotgun (WGS) entry which is preliminary data.</text>
</comment>
<gene>
    <name evidence="2" type="ORF">H4Q32_017342</name>
</gene>
<evidence type="ECO:0000256" key="1">
    <source>
        <dbReference type="SAM" id="MobiDB-lite"/>
    </source>
</evidence>
<feature type="region of interest" description="Disordered" evidence="1">
    <location>
        <begin position="163"/>
        <end position="318"/>
    </location>
</feature>